<dbReference type="InterPro" id="IPR018247">
    <property type="entry name" value="EF_Hand_1_Ca_BS"/>
</dbReference>
<feature type="domain" description="EF-hand" evidence="4">
    <location>
        <begin position="135"/>
        <end position="170"/>
    </location>
</feature>
<evidence type="ECO:0000259" key="4">
    <source>
        <dbReference type="PROSITE" id="PS50222"/>
    </source>
</evidence>
<feature type="domain" description="EF-hand" evidence="4">
    <location>
        <begin position="62"/>
        <end position="92"/>
    </location>
</feature>
<accession>A0AA88KKR7</accession>
<dbReference type="InterPro" id="IPR011992">
    <property type="entry name" value="EF-hand-dom_pair"/>
</dbReference>
<feature type="domain" description="EF-hand" evidence="4">
    <location>
        <begin position="94"/>
        <end position="129"/>
    </location>
</feature>
<dbReference type="Pfam" id="PF13499">
    <property type="entry name" value="EF-hand_7"/>
    <property type="match status" value="2"/>
</dbReference>
<dbReference type="CDD" id="cd00051">
    <property type="entry name" value="EFh"/>
    <property type="match status" value="1"/>
</dbReference>
<dbReference type="AlphaFoldDB" id="A0AA88KKR7"/>
<name>A0AA88KKR7_NAELO</name>
<feature type="domain" description="EF-hand" evidence="4">
    <location>
        <begin position="25"/>
        <end position="60"/>
    </location>
</feature>
<proteinExistence type="predicted"/>
<organism evidence="5 6">
    <name type="scientific">Naegleria lovaniensis</name>
    <name type="common">Amoeba</name>
    <dbReference type="NCBI Taxonomy" id="51637"/>
    <lineage>
        <taxon>Eukaryota</taxon>
        <taxon>Discoba</taxon>
        <taxon>Heterolobosea</taxon>
        <taxon>Tetramitia</taxon>
        <taxon>Eutetramitia</taxon>
        <taxon>Vahlkampfiidae</taxon>
        <taxon>Naegleria</taxon>
    </lineage>
</organism>
<dbReference type="GeneID" id="68097302"/>
<comment type="caution">
    <text evidence="5">The sequence shown here is derived from an EMBL/GenBank/DDBJ whole genome shotgun (WGS) entry which is preliminary data.</text>
</comment>
<dbReference type="GO" id="GO:0005509">
    <property type="term" value="F:calcium ion binding"/>
    <property type="evidence" value="ECO:0007669"/>
    <property type="project" value="InterPro"/>
</dbReference>
<gene>
    <name evidence="5" type="ORF">C9374_004847</name>
</gene>
<dbReference type="InterPro" id="IPR002048">
    <property type="entry name" value="EF_hand_dom"/>
</dbReference>
<keyword evidence="1" id="KW-0479">Metal-binding</keyword>
<keyword evidence="6" id="KW-1185">Reference proteome</keyword>
<protein>
    <recommendedName>
        <fullName evidence="4">EF-hand domain-containing protein</fullName>
    </recommendedName>
</protein>
<dbReference type="EMBL" id="PYSW02000022">
    <property type="protein sequence ID" value="KAG2382880.1"/>
    <property type="molecule type" value="Genomic_DNA"/>
</dbReference>
<dbReference type="FunFam" id="1.10.238.10:FF:000001">
    <property type="entry name" value="Calmodulin 1"/>
    <property type="match status" value="1"/>
</dbReference>
<dbReference type="RefSeq" id="XP_044548559.1">
    <property type="nucleotide sequence ID" value="XM_044694531.1"/>
</dbReference>
<dbReference type="PROSITE" id="PS00018">
    <property type="entry name" value="EF_HAND_1"/>
    <property type="match status" value="4"/>
</dbReference>
<dbReference type="Gene3D" id="1.10.238.10">
    <property type="entry name" value="EF-hand"/>
    <property type="match status" value="1"/>
</dbReference>
<evidence type="ECO:0000256" key="3">
    <source>
        <dbReference type="ARBA" id="ARBA00022837"/>
    </source>
</evidence>
<dbReference type="PROSITE" id="PS50222">
    <property type="entry name" value="EF_HAND_2"/>
    <property type="match status" value="4"/>
</dbReference>
<dbReference type="Proteomes" id="UP000816034">
    <property type="component" value="Unassembled WGS sequence"/>
</dbReference>
<sequence>MGTNTSSLRPEEVEEMQKGTNFTQKEIKKLYKRFKKLDKDGNGTISKDEFLMIPELAVNPLVKRVISIFDENGDGSVNFKEFISALSVFNAQGDKQRKLEFAFKVYDIDGDGFISNGELFTVLKMMVGNNLSDVQLQQIVDKTILEADDDGDGKISFEEFAKTLSHQDLENKMTIRL</sequence>
<evidence type="ECO:0000256" key="1">
    <source>
        <dbReference type="ARBA" id="ARBA00022723"/>
    </source>
</evidence>
<dbReference type="PRINTS" id="PR00450">
    <property type="entry name" value="RECOVERIN"/>
</dbReference>
<dbReference type="PANTHER" id="PTHR45942">
    <property type="entry name" value="PROTEIN PHOSPATASE 3 REGULATORY SUBUNIT B ALPHA ISOFORM TYPE 1"/>
    <property type="match status" value="1"/>
</dbReference>
<keyword evidence="3" id="KW-0106">Calcium</keyword>
<dbReference type="SUPFAM" id="SSF47473">
    <property type="entry name" value="EF-hand"/>
    <property type="match status" value="1"/>
</dbReference>
<evidence type="ECO:0000256" key="2">
    <source>
        <dbReference type="ARBA" id="ARBA00022737"/>
    </source>
</evidence>
<evidence type="ECO:0000313" key="5">
    <source>
        <dbReference type="EMBL" id="KAG2382880.1"/>
    </source>
</evidence>
<reference evidence="5 6" key="1">
    <citation type="journal article" date="2018" name="BMC Genomics">
        <title>The genome of Naegleria lovaniensis, the basis for a comparative approach to unravel pathogenicity factors of the human pathogenic amoeba N. fowleri.</title>
        <authorList>
            <person name="Liechti N."/>
            <person name="Schurch N."/>
            <person name="Bruggmann R."/>
            <person name="Wittwer M."/>
        </authorList>
    </citation>
    <scope>NUCLEOTIDE SEQUENCE [LARGE SCALE GENOMIC DNA]</scope>
    <source>
        <strain evidence="5 6">ATCC 30569</strain>
    </source>
</reference>
<evidence type="ECO:0000313" key="6">
    <source>
        <dbReference type="Proteomes" id="UP000816034"/>
    </source>
</evidence>
<keyword evidence="2" id="KW-0677">Repeat</keyword>
<dbReference type="SMART" id="SM00054">
    <property type="entry name" value="EFh"/>
    <property type="match status" value="4"/>
</dbReference>